<accession>A0A6A6SJM5</accession>
<feature type="chain" id="PRO_5025536423" evidence="1">
    <location>
        <begin position="18"/>
        <end position="68"/>
    </location>
</feature>
<dbReference type="EMBL" id="MU006776">
    <property type="protein sequence ID" value="KAF2646588.1"/>
    <property type="molecule type" value="Genomic_DNA"/>
</dbReference>
<keyword evidence="3" id="KW-1185">Reference proteome</keyword>
<sequence length="68" mass="7058">MRFSIITSTILLTLASALPDPTPQGYTGPCSVDNCGVNGLDCTYKGNLCVPFPSTDLALRKGCTCSTG</sequence>
<dbReference type="Proteomes" id="UP000799753">
    <property type="component" value="Unassembled WGS sequence"/>
</dbReference>
<evidence type="ECO:0000313" key="3">
    <source>
        <dbReference type="Proteomes" id="UP000799753"/>
    </source>
</evidence>
<dbReference type="AlphaFoldDB" id="A0A6A6SJM5"/>
<evidence type="ECO:0000313" key="2">
    <source>
        <dbReference type="EMBL" id="KAF2646588.1"/>
    </source>
</evidence>
<protein>
    <submittedName>
        <fullName evidence="2">Uncharacterized protein</fullName>
    </submittedName>
</protein>
<evidence type="ECO:0000256" key="1">
    <source>
        <dbReference type="SAM" id="SignalP"/>
    </source>
</evidence>
<reference evidence="2" key="1">
    <citation type="journal article" date="2020" name="Stud. Mycol.">
        <title>101 Dothideomycetes genomes: a test case for predicting lifestyles and emergence of pathogens.</title>
        <authorList>
            <person name="Haridas S."/>
            <person name="Albert R."/>
            <person name="Binder M."/>
            <person name="Bloem J."/>
            <person name="Labutti K."/>
            <person name="Salamov A."/>
            <person name="Andreopoulos B."/>
            <person name="Baker S."/>
            <person name="Barry K."/>
            <person name="Bills G."/>
            <person name="Bluhm B."/>
            <person name="Cannon C."/>
            <person name="Castanera R."/>
            <person name="Culley D."/>
            <person name="Daum C."/>
            <person name="Ezra D."/>
            <person name="Gonzalez J."/>
            <person name="Henrissat B."/>
            <person name="Kuo A."/>
            <person name="Liang C."/>
            <person name="Lipzen A."/>
            <person name="Lutzoni F."/>
            <person name="Magnuson J."/>
            <person name="Mondo S."/>
            <person name="Nolan M."/>
            <person name="Ohm R."/>
            <person name="Pangilinan J."/>
            <person name="Park H.-J."/>
            <person name="Ramirez L."/>
            <person name="Alfaro M."/>
            <person name="Sun H."/>
            <person name="Tritt A."/>
            <person name="Yoshinaga Y."/>
            <person name="Zwiers L.-H."/>
            <person name="Turgeon B."/>
            <person name="Goodwin S."/>
            <person name="Spatafora J."/>
            <person name="Crous P."/>
            <person name="Grigoriev I."/>
        </authorList>
    </citation>
    <scope>NUCLEOTIDE SEQUENCE</scope>
    <source>
        <strain evidence="2">CBS 473.64</strain>
    </source>
</reference>
<gene>
    <name evidence="2" type="ORF">P280DRAFT_386576</name>
</gene>
<name>A0A6A6SJM5_9PLEO</name>
<proteinExistence type="predicted"/>
<organism evidence="2 3">
    <name type="scientific">Massarina eburnea CBS 473.64</name>
    <dbReference type="NCBI Taxonomy" id="1395130"/>
    <lineage>
        <taxon>Eukaryota</taxon>
        <taxon>Fungi</taxon>
        <taxon>Dikarya</taxon>
        <taxon>Ascomycota</taxon>
        <taxon>Pezizomycotina</taxon>
        <taxon>Dothideomycetes</taxon>
        <taxon>Pleosporomycetidae</taxon>
        <taxon>Pleosporales</taxon>
        <taxon>Massarineae</taxon>
        <taxon>Massarinaceae</taxon>
        <taxon>Massarina</taxon>
    </lineage>
</organism>
<feature type="signal peptide" evidence="1">
    <location>
        <begin position="1"/>
        <end position="17"/>
    </location>
</feature>
<dbReference type="OrthoDB" id="4837440at2759"/>
<keyword evidence="1" id="KW-0732">Signal</keyword>